<protein>
    <submittedName>
        <fullName evidence="2">Uncharacterized protein</fullName>
    </submittedName>
</protein>
<reference evidence="2" key="1">
    <citation type="submission" date="2025-08" db="UniProtKB">
        <authorList>
            <consortium name="RefSeq"/>
        </authorList>
    </citation>
    <scope>IDENTIFICATION</scope>
</reference>
<feature type="transmembrane region" description="Helical" evidence="1">
    <location>
        <begin position="16"/>
        <end position="38"/>
    </location>
</feature>
<dbReference type="PaxDb" id="4097-A0A1S3YDG2"/>
<proteinExistence type="predicted"/>
<organism evidence="2">
    <name type="scientific">Nicotiana tabacum</name>
    <name type="common">Common tobacco</name>
    <dbReference type="NCBI Taxonomy" id="4097"/>
    <lineage>
        <taxon>Eukaryota</taxon>
        <taxon>Viridiplantae</taxon>
        <taxon>Streptophyta</taxon>
        <taxon>Embryophyta</taxon>
        <taxon>Tracheophyta</taxon>
        <taxon>Spermatophyta</taxon>
        <taxon>Magnoliopsida</taxon>
        <taxon>eudicotyledons</taxon>
        <taxon>Gunneridae</taxon>
        <taxon>Pentapetalae</taxon>
        <taxon>asterids</taxon>
        <taxon>lamiids</taxon>
        <taxon>Solanales</taxon>
        <taxon>Solanaceae</taxon>
        <taxon>Nicotianoideae</taxon>
        <taxon>Nicotianeae</taxon>
        <taxon>Nicotiana</taxon>
    </lineage>
</organism>
<keyword evidence="1" id="KW-0812">Transmembrane</keyword>
<keyword evidence="1" id="KW-1133">Transmembrane helix</keyword>
<name>A0A1S3YDG2_TOBAC</name>
<sequence>MVTRPVAKNLSDPGSFTILCIIGSFAFAKALCDLWASINLMPLATYKRLGIGRARPTSMLLKLADKTVKRTYGILDNVLIQVGKFVFPTDFVILYCKVDEEIAIIFGRPFLATGRALIDCEPGELKIRLNDEEITFNVQTSMR</sequence>
<evidence type="ECO:0000313" key="2">
    <source>
        <dbReference type="RefSeq" id="XP_016450033.1"/>
    </source>
</evidence>
<dbReference type="PANTHER" id="PTHR33067:SF9">
    <property type="entry name" value="RNA-DIRECTED DNA POLYMERASE"/>
    <property type="match status" value="1"/>
</dbReference>
<dbReference type="RefSeq" id="XP_016450033.1">
    <property type="nucleotide sequence ID" value="XM_016594547.1"/>
</dbReference>
<dbReference type="OrthoDB" id="778454at2759"/>
<evidence type="ECO:0000256" key="1">
    <source>
        <dbReference type="SAM" id="Phobius"/>
    </source>
</evidence>
<dbReference type="KEGG" id="nta:107774891"/>
<dbReference type="Gene3D" id="2.40.70.10">
    <property type="entry name" value="Acid Proteases"/>
    <property type="match status" value="1"/>
</dbReference>
<dbReference type="InterPro" id="IPR021109">
    <property type="entry name" value="Peptidase_aspartic_dom_sf"/>
</dbReference>
<dbReference type="PANTHER" id="PTHR33067">
    <property type="entry name" value="RNA-DIRECTED DNA POLYMERASE-RELATED"/>
    <property type="match status" value="1"/>
</dbReference>
<gene>
    <name evidence="2" type="primary">LOC107774891</name>
</gene>
<dbReference type="OMA" id="LMPLATY"/>
<keyword evidence="1" id="KW-0472">Membrane</keyword>
<dbReference type="AlphaFoldDB" id="A0A1S3YDG2"/>
<dbReference type="CDD" id="cd00303">
    <property type="entry name" value="retropepsin_like"/>
    <property type="match status" value="1"/>
</dbReference>
<accession>A0A1S3YDG2</accession>